<evidence type="ECO:0000259" key="3">
    <source>
        <dbReference type="Pfam" id="PF10342"/>
    </source>
</evidence>
<evidence type="ECO:0000256" key="2">
    <source>
        <dbReference type="SAM" id="SignalP"/>
    </source>
</evidence>
<keyword evidence="1 2" id="KW-0732">Signal</keyword>
<dbReference type="PANTHER" id="PTHR40633">
    <property type="entry name" value="MATRIX PROTEIN, PUTATIVE (AFU_ORTHOLOGUE AFUA_8G05410)-RELATED"/>
    <property type="match status" value="1"/>
</dbReference>
<dbReference type="PANTHER" id="PTHR40633:SF1">
    <property type="entry name" value="GPI ANCHORED SERINE-THREONINE RICH PROTEIN (AFU_ORTHOLOGUE AFUA_1G03630)"/>
    <property type="match status" value="1"/>
</dbReference>
<evidence type="ECO:0000313" key="4">
    <source>
        <dbReference type="EMBL" id="EFX02708.1"/>
    </source>
</evidence>
<dbReference type="Proteomes" id="UP000007796">
    <property type="component" value="Unassembled WGS sequence"/>
</dbReference>
<feature type="signal peptide" evidence="2">
    <location>
        <begin position="1"/>
        <end position="17"/>
    </location>
</feature>
<organism evidence="5">
    <name type="scientific">Grosmannia clavigera (strain kw1407 / UAMH 11150)</name>
    <name type="common">Blue stain fungus</name>
    <name type="synonym">Graphiocladiella clavigera</name>
    <dbReference type="NCBI Taxonomy" id="655863"/>
    <lineage>
        <taxon>Eukaryota</taxon>
        <taxon>Fungi</taxon>
        <taxon>Dikarya</taxon>
        <taxon>Ascomycota</taxon>
        <taxon>Pezizomycotina</taxon>
        <taxon>Sordariomycetes</taxon>
        <taxon>Sordariomycetidae</taxon>
        <taxon>Ophiostomatales</taxon>
        <taxon>Ophiostomataceae</taxon>
        <taxon>Leptographium</taxon>
    </lineage>
</organism>
<dbReference type="RefSeq" id="XP_014172190.1">
    <property type="nucleotide sequence ID" value="XM_014316715.1"/>
</dbReference>
<dbReference type="InterPro" id="IPR052982">
    <property type="entry name" value="SRP1/TIP1-like"/>
</dbReference>
<sequence length="262" mass="26250">MIFTAASILALAVSALAQTAGFDAISKPTDNEQLTAGDSYAITWEPSSTYTGTVSIALLGGATPQTLQVLSTISSGVKNSVGSYSWSVGSDLGTLETYGIRITLDSDTSVFQYSYPFHITASEAKKTTATGTTSSSSTATVALSTTSSILAPVTTVSTAIETSTTCTASASVSSAPATSAQLIAHIYNSTASAPTTLATAVSSAGSLYTTKSSNYTKVAFTGTASANQTTATSTVVQAGATSNAASFFAALAGGLAVSFFLM</sequence>
<feature type="domain" description="Yeast cell wall synthesis Kre9/Knh1-like N-terminal" evidence="3">
    <location>
        <begin position="27"/>
        <end position="119"/>
    </location>
</feature>
<gene>
    <name evidence="4" type="ORF">CMQ_2637</name>
</gene>
<reference evidence="4 5" key="1">
    <citation type="journal article" date="2011" name="Proc. Natl. Acad. Sci. U.S.A.">
        <title>Genome and transcriptome analyses of the mountain pine beetle-fungal symbiont Grosmannia clavigera, a lodgepole pine pathogen.</title>
        <authorList>
            <person name="DiGuistini S."/>
            <person name="Wang Y."/>
            <person name="Liao N.Y."/>
            <person name="Taylor G."/>
            <person name="Tanguay P."/>
            <person name="Feau N."/>
            <person name="Henrissat B."/>
            <person name="Chan S.K."/>
            <person name="Hesse-Orce U."/>
            <person name="Alamouti S.M."/>
            <person name="Tsui C.K.M."/>
            <person name="Docking R.T."/>
            <person name="Levasseur A."/>
            <person name="Haridas S."/>
            <person name="Robertson G."/>
            <person name="Birol I."/>
            <person name="Holt R.A."/>
            <person name="Marra M.A."/>
            <person name="Hamelin R.C."/>
            <person name="Hirst M."/>
            <person name="Jones S.J.M."/>
            <person name="Bohlmann J."/>
            <person name="Breuil C."/>
        </authorList>
    </citation>
    <scope>NUCLEOTIDE SEQUENCE [LARGE SCALE GENOMIC DNA]</scope>
    <source>
        <strain evidence="5">kw1407 / UAMH 11150</strain>
    </source>
</reference>
<dbReference type="HOGENOM" id="CLU_069672_1_0_1"/>
<accession>F0XHH6</accession>
<dbReference type="eggNOG" id="ENOG502S6JZ">
    <property type="taxonomic scope" value="Eukaryota"/>
</dbReference>
<feature type="chain" id="PRO_5003263951" evidence="2">
    <location>
        <begin position="18"/>
        <end position="262"/>
    </location>
</feature>
<keyword evidence="5" id="KW-1185">Reference proteome</keyword>
<dbReference type="STRING" id="655863.F0XHH6"/>
<dbReference type="InterPro" id="IPR018466">
    <property type="entry name" value="Kre9/Knh1-like_N"/>
</dbReference>
<evidence type="ECO:0000256" key="1">
    <source>
        <dbReference type="ARBA" id="ARBA00022729"/>
    </source>
</evidence>
<evidence type="ECO:0000313" key="5">
    <source>
        <dbReference type="Proteomes" id="UP000007796"/>
    </source>
</evidence>
<dbReference type="EMBL" id="GL629769">
    <property type="protein sequence ID" value="EFX02708.1"/>
    <property type="molecule type" value="Genomic_DNA"/>
</dbReference>
<dbReference type="InParanoid" id="F0XHH6"/>
<dbReference type="OrthoDB" id="2260257at2759"/>
<protein>
    <submittedName>
        <fullName evidence="4">GPI anchored serine-threonine rich protein</fullName>
    </submittedName>
</protein>
<dbReference type="AlphaFoldDB" id="F0XHH6"/>
<proteinExistence type="predicted"/>
<dbReference type="GeneID" id="25975648"/>
<name>F0XHH6_GROCL</name>
<dbReference type="Pfam" id="PF10342">
    <property type="entry name" value="Kre9_KNH"/>
    <property type="match status" value="1"/>
</dbReference>